<feature type="transmembrane region" description="Helical" evidence="1">
    <location>
        <begin position="12"/>
        <end position="34"/>
    </location>
</feature>
<keyword evidence="1" id="KW-0812">Transmembrane</keyword>
<evidence type="ECO:0000256" key="1">
    <source>
        <dbReference type="SAM" id="Phobius"/>
    </source>
</evidence>
<keyword evidence="1" id="KW-1133">Transmembrane helix</keyword>
<proteinExistence type="predicted"/>
<dbReference type="EMBL" id="SJPP01000001">
    <property type="protein sequence ID" value="TWU14584.1"/>
    <property type="molecule type" value="Genomic_DNA"/>
</dbReference>
<protein>
    <submittedName>
        <fullName evidence="2">Uncharacterized protein</fullName>
    </submittedName>
</protein>
<gene>
    <name evidence="2" type="ORF">CA54_34530</name>
</gene>
<keyword evidence="3" id="KW-1185">Reference proteome</keyword>
<keyword evidence="1" id="KW-0472">Membrane</keyword>
<dbReference type="AlphaFoldDB" id="A0A5C6BV77"/>
<evidence type="ECO:0000313" key="2">
    <source>
        <dbReference type="EMBL" id="TWU14584.1"/>
    </source>
</evidence>
<evidence type="ECO:0000313" key="3">
    <source>
        <dbReference type="Proteomes" id="UP000320735"/>
    </source>
</evidence>
<accession>A0A5C6BV77</accession>
<sequence length="95" mass="11007">MTTDKPKWWQSLVVYAIVALLVTVGPYVGGYLLLGEYSQLFMPDMHNDLTFHTRRFKSKTESIVFFPLAWVEAKVRSENVIVYSPVNADFYEPGW</sequence>
<reference evidence="2 3" key="1">
    <citation type="submission" date="2019-02" db="EMBL/GenBank/DDBJ databases">
        <title>Deep-cultivation of Planctomycetes and their phenomic and genomic characterization uncovers novel biology.</title>
        <authorList>
            <person name="Wiegand S."/>
            <person name="Jogler M."/>
            <person name="Boedeker C."/>
            <person name="Pinto D."/>
            <person name="Vollmers J."/>
            <person name="Rivas-Marin E."/>
            <person name="Kohn T."/>
            <person name="Peeters S.H."/>
            <person name="Heuer A."/>
            <person name="Rast P."/>
            <person name="Oberbeckmann S."/>
            <person name="Bunk B."/>
            <person name="Jeske O."/>
            <person name="Meyerdierks A."/>
            <person name="Storesund J.E."/>
            <person name="Kallscheuer N."/>
            <person name="Luecker S."/>
            <person name="Lage O.M."/>
            <person name="Pohl T."/>
            <person name="Merkel B.J."/>
            <person name="Hornburger P."/>
            <person name="Mueller R.-W."/>
            <person name="Bruemmer F."/>
            <person name="Labrenz M."/>
            <person name="Spormann A.M."/>
            <person name="Op Den Camp H."/>
            <person name="Overmann J."/>
            <person name="Amann R."/>
            <person name="Jetten M.S.M."/>
            <person name="Mascher T."/>
            <person name="Medema M.H."/>
            <person name="Devos D.P."/>
            <person name="Kaster A.-K."/>
            <person name="Ovreas L."/>
            <person name="Rohde M."/>
            <person name="Galperin M.Y."/>
            <person name="Jogler C."/>
        </authorList>
    </citation>
    <scope>NUCLEOTIDE SEQUENCE [LARGE SCALE GENOMIC DNA]</scope>
    <source>
        <strain evidence="2 3">CA54</strain>
    </source>
</reference>
<name>A0A5C6BV77_9PLAN</name>
<dbReference type="Proteomes" id="UP000320735">
    <property type="component" value="Unassembled WGS sequence"/>
</dbReference>
<organism evidence="2 3">
    <name type="scientific">Symmachiella macrocystis</name>
    <dbReference type="NCBI Taxonomy" id="2527985"/>
    <lineage>
        <taxon>Bacteria</taxon>
        <taxon>Pseudomonadati</taxon>
        <taxon>Planctomycetota</taxon>
        <taxon>Planctomycetia</taxon>
        <taxon>Planctomycetales</taxon>
        <taxon>Planctomycetaceae</taxon>
        <taxon>Symmachiella</taxon>
    </lineage>
</organism>
<dbReference type="RefSeq" id="WP_146371873.1">
    <property type="nucleotide sequence ID" value="NZ_SJPP01000001.1"/>
</dbReference>
<comment type="caution">
    <text evidence="2">The sequence shown here is derived from an EMBL/GenBank/DDBJ whole genome shotgun (WGS) entry which is preliminary data.</text>
</comment>